<reference evidence="1 2" key="1">
    <citation type="submission" date="2021-06" db="EMBL/GenBank/DDBJ databases">
        <authorList>
            <person name="Kallberg Y."/>
            <person name="Tangrot J."/>
            <person name="Rosling A."/>
        </authorList>
    </citation>
    <scope>NUCLEOTIDE SEQUENCE [LARGE SCALE GENOMIC DNA]</scope>
    <source>
        <strain evidence="1 2">120-4 pot B 10/14</strain>
    </source>
</reference>
<dbReference type="Proteomes" id="UP000789901">
    <property type="component" value="Unassembled WGS sequence"/>
</dbReference>
<evidence type="ECO:0000313" key="2">
    <source>
        <dbReference type="Proteomes" id="UP000789901"/>
    </source>
</evidence>
<keyword evidence="2" id="KW-1185">Reference proteome</keyword>
<comment type="caution">
    <text evidence="1">The sequence shown here is derived from an EMBL/GenBank/DDBJ whole genome shotgun (WGS) entry which is preliminary data.</text>
</comment>
<dbReference type="EMBL" id="CAJVQB010018414">
    <property type="protein sequence ID" value="CAG8787535.1"/>
    <property type="molecule type" value="Genomic_DNA"/>
</dbReference>
<protein>
    <submittedName>
        <fullName evidence="1">13336_t:CDS:1</fullName>
    </submittedName>
</protein>
<gene>
    <name evidence="1" type="ORF">GMARGA_LOCUS20695</name>
</gene>
<organism evidence="1 2">
    <name type="scientific">Gigaspora margarita</name>
    <dbReference type="NCBI Taxonomy" id="4874"/>
    <lineage>
        <taxon>Eukaryota</taxon>
        <taxon>Fungi</taxon>
        <taxon>Fungi incertae sedis</taxon>
        <taxon>Mucoromycota</taxon>
        <taxon>Glomeromycotina</taxon>
        <taxon>Glomeromycetes</taxon>
        <taxon>Diversisporales</taxon>
        <taxon>Gigasporaceae</taxon>
        <taxon>Gigaspora</taxon>
    </lineage>
</organism>
<evidence type="ECO:0000313" key="1">
    <source>
        <dbReference type="EMBL" id="CAG8787535.1"/>
    </source>
</evidence>
<sequence>MLEFNLSSVNINIEKTKHKFFSLLDNKLLIVINTYSVSKVKVFWSTKQNMLMYQESSELEVLLTNNPYEAFVFDKNKA</sequence>
<name>A0ABN7VND8_GIGMA</name>
<proteinExistence type="predicted"/>
<accession>A0ABN7VND8</accession>